<evidence type="ECO:0000256" key="1">
    <source>
        <dbReference type="SAM" id="Coils"/>
    </source>
</evidence>
<reference evidence="3" key="1">
    <citation type="submission" date="2016-11" db="UniProtKB">
        <authorList>
            <consortium name="WormBaseParasite"/>
        </authorList>
    </citation>
    <scope>IDENTIFICATION</scope>
</reference>
<organism evidence="2 3">
    <name type="scientific">Meloidogyne hapla</name>
    <name type="common">Root-knot nematode worm</name>
    <dbReference type="NCBI Taxonomy" id="6305"/>
    <lineage>
        <taxon>Eukaryota</taxon>
        <taxon>Metazoa</taxon>
        <taxon>Ecdysozoa</taxon>
        <taxon>Nematoda</taxon>
        <taxon>Chromadorea</taxon>
        <taxon>Rhabditida</taxon>
        <taxon>Tylenchina</taxon>
        <taxon>Tylenchomorpha</taxon>
        <taxon>Tylenchoidea</taxon>
        <taxon>Meloidogynidae</taxon>
        <taxon>Meloidogyninae</taxon>
        <taxon>Meloidogyne</taxon>
    </lineage>
</organism>
<evidence type="ECO:0000313" key="2">
    <source>
        <dbReference type="Proteomes" id="UP000095281"/>
    </source>
</evidence>
<protein>
    <submittedName>
        <fullName evidence="3">Uncharacterized protein</fullName>
    </submittedName>
</protein>
<feature type="coiled-coil region" evidence="1">
    <location>
        <begin position="135"/>
        <end position="162"/>
    </location>
</feature>
<dbReference type="Proteomes" id="UP000095281">
    <property type="component" value="Unplaced"/>
</dbReference>
<keyword evidence="2" id="KW-1185">Reference proteome</keyword>
<feature type="coiled-coil region" evidence="1">
    <location>
        <begin position="49"/>
        <end position="83"/>
    </location>
</feature>
<feature type="coiled-coil region" evidence="1">
    <location>
        <begin position="191"/>
        <end position="278"/>
    </location>
</feature>
<dbReference type="OMA" id="IWHIFIN"/>
<feature type="coiled-coil region" evidence="1">
    <location>
        <begin position="306"/>
        <end position="429"/>
    </location>
</feature>
<accession>A0A1I8BUM2</accession>
<dbReference type="WBParaSite" id="MhA1_Contig586.frz3.gene25">
    <property type="protein sequence ID" value="MhA1_Contig586.frz3.gene25"/>
    <property type="gene ID" value="MhA1_Contig586.frz3.gene25"/>
</dbReference>
<name>A0A1I8BUM2_MELHA</name>
<keyword evidence="1" id="KW-0175">Coiled coil</keyword>
<feature type="coiled-coil region" evidence="1">
    <location>
        <begin position="489"/>
        <end position="523"/>
    </location>
</feature>
<sequence>MLIITGLAGKIKYDNNTVNRIKHYNENSNFEGLLSFVVIHHGIDMLSITKKLDNEIKKEKVNKEQLENHLVDLNFRFKNLVKEENINVEEKMELENKLEEIGLIKEFKTELNSKNSVLNDELKDTIINLKFIEIINKYGTEKLKLHKEIKQLELKIDKSSIESKNFQIKEEEFSILEEKIKIVNTLKNSFNMEANKKLEDRTNEFKKLEKELKNENLNIKNQQKALLKVFIQEIEMLKNNYKKELNKDKKEKLKKEYVKEYNEKIQEFLADFKSLQKSGETNKKENQNKLKNILTNKFIFEMKIKLKELKNSFDNDTKTKEKLKGKINDIKNEEDEFKKLKDNLKKEIHNIKEQQKEKLNLFIQDKNNLENKYKNDLSKIKKEEYDLKKILEGTISVGKKKLEENLIQIKIKKEELKNKLNEKVGAKEKIYKIQWNYLKNNEDDIEKIIASKKIFFELKNKLIEELEEIKKGEFMKNKIEENELNIIEETTLKRKLDDKEINIKSIKENKNKLSVEKSQIEKKLQIFGIIDDDRHGLKSFFTYTKLNDTSCSKDTEKEYEMDVKLGNLEYEYNVIFKNKDMLIHLIEWEVFCKEIQNFRELMDNIYSKNAIKERNDFEIVDEWIYGRSQNSIEKRIVKLKDTKVIDRFFIEYKNGKTCDPEHAQALISDKNEAIAERLYYILNSAENTDDYALYAIFLARPKNELNDIVEKYDKIAHNMEKEKTLFEKLKLSNNIVSDFKNPKLIKHLEEHMAKEKLYKEIWHIFINRVHPNHLEDSKKVI</sequence>
<dbReference type="AlphaFoldDB" id="A0A1I8BUM2"/>
<proteinExistence type="predicted"/>
<evidence type="ECO:0000313" key="3">
    <source>
        <dbReference type="WBParaSite" id="MhA1_Contig586.frz3.gene25"/>
    </source>
</evidence>